<feature type="non-terminal residue" evidence="3">
    <location>
        <position position="366"/>
    </location>
</feature>
<sequence length="366" mass="40644">AVSVYSAALSPPSSHLRAGCCCPLLDRTGAPGTLTESLLETSTAIRSRKAKWGQKLAALFENLKQAFRATTDEAFIRSEVNGRRSRRIVLFAFFCADAIGATLWAWWCENGKDHDWDHIQACSSFGINRFALLIVALPAEGSMLYLAGRNPFSFWSDAWLLPVWIVRIAFFDVLLWNVPPETLVGDALWFSVMAVMCRVHSLVLMILVCAQVSSLMIAMAWSGSMTIWSTFDHVRYGVYSVVMLVIVAGAYFLDEQSRLQSHSELAFLQDQNAALAEMMIRWKVLPERRPSTGQDTWLDAEAPSFSSIAGRLGLETDAPPATAMPRRQRTDESDLEGIPESFGSSSSVDWNLGSASPKRPLQPWLK</sequence>
<feature type="transmembrane region" description="Helical" evidence="2">
    <location>
        <begin position="233"/>
        <end position="253"/>
    </location>
</feature>
<keyword evidence="2" id="KW-0812">Transmembrane</keyword>
<feature type="region of interest" description="Disordered" evidence="1">
    <location>
        <begin position="315"/>
        <end position="366"/>
    </location>
</feature>
<accession>A0A813D5F9</accession>
<dbReference type="AlphaFoldDB" id="A0A813D5F9"/>
<name>A0A813D5F9_POLGL</name>
<feature type="transmembrane region" description="Helical" evidence="2">
    <location>
        <begin position="159"/>
        <end position="179"/>
    </location>
</feature>
<feature type="non-terminal residue" evidence="3">
    <location>
        <position position="1"/>
    </location>
</feature>
<gene>
    <name evidence="3" type="ORF">PGLA1383_LOCUS952</name>
</gene>
<evidence type="ECO:0000313" key="3">
    <source>
        <dbReference type="EMBL" id="CAE8581946.1"/>
    </source>
</evidence>
<protein>
    <submittedName>
        <fullName evidence="3">Uncharacterized protein</fullName>
    </submittedName>
</protein>
<keyword evidence="4" id="KW-1185">Reference proteome</keyword>
<organism evidence="3 4">
    <name type="scientific">Polarella glacialis</name>
    <name type="common">Dinoflagellate</name>
    <dbReference type="NCBI Taxonomy" id="89957"/>
    <lineage>
        <taxon>Eukaryota</taxon>
        <taxon>Sar</taxon>
        <taxon>Alveolata</taxon>
        <taxon>Dinophyceae</taxon>
        <taxon>Suessiales</taxon>
        <taxon>Suessiaceae</taxon>
        <taxon>Polarella</taxon>
    </lineage>
</organism>
<dbReference type="Proteomes" id="UP000654075">
    <property type="component" value="Unassembled WGS sequence"/>
</dbReference>
<evidence type="ECO:0000256" key="2">
    <source>
        <dbReference type="SAM" id="Phobius"/>
    </source>
</evidence>
<evidence type="ECO:0000313" key="4">
    <source>
        <dbReference type="Proteomes" id="UP000654075"/>
    </source>
</evidence>
<feature type="transmembrane region" description="Helical" evidence="2">
    <location>
        <begin position="88"/>
        <end position="107"/>
    </location>
</feature>
<dbReference type="EMBL" id="CAJNNV010000248">
    <property type="protein sequence ID" value="CAE8581946.1"/>
    <property type="molecule type" value="Genomic_DNA"/>
</dbReference>
<dbReference type="OrthoDB" id="407320at2759"/>
<reference evidence="3" key="1">
    <citation type="submission" date="2021-02" db="EMBL/GenBank/DDBJ databases">
        <authorList>
            <person name="Dougan E. K."/>
            <person name="Rhodes N."/>
            <person name="Thang M."/>
            <person name="Chan C."/>
        </authorList>
    </citation>
    <scope>NUCLEOTIDE SEQUENCE</scope>
</reference>
<keyword evidence="2" id="KW-0472">Membrane</keyword>
<feature type="transmembrane region" description="Helical" evidence="2">
    <location>
        <begin position="199"/>
        <end position="221"/>
    </location>
</feature>
<evidence type="ECO:0000256" key="1">
    <source>
        <dbReference type="SAM" id="MobiDB-lite"/>
    </source>
</evidence>
<proteinExistence type="predicted"/>
<comment type="caution">
    <text evidence="3">The sequence shown here is derived from an EMBL/GenBank/DDBJ whole genome shotgun (WGS) entry which is preliminary data.</text>
</comment>
<keyword evidence="2" id="KW-1133">Transmembrane helix</keyword>